<keyword evidence="2" id="KW-0677">Repeat</keyword>
<feature type="repeat" description="PPR" evidence="3">
    <location>
        <begin position="162"/>
        <end position="196"/>
    </location>
</feature>
<dbReference type="PANTHER" id="PTHR46128:SF247">
    <property type="entry name" value="PENTACOTRIPEPTIDE-REPEAT REGION OF PRORP DOMAIN-CONTAINING PROTEIN"/>
    <property type="match status" value="1"/>
</dbReference>
<dbReference type="InterPro" id="IPR002885">
    <property type="entry name" value="PPR_rpt"/>
</dbReference>
<comment type="similarity">
    <text evidence="1">Belongs to the PPR family. P subfamily.</text>
</comment>
<evidence type="ECO:0008006" key="7">
    <source>
        <dbReference type="Google" id="ProtNLM"/>
    </source>
</evidence>
<dbReference type="NCBIfam" id="TIGR00756">
    <property type="entry name" value="PPR"/>
    <property type="match status" value="1"/>
</dbReference>
<dbReference type="Pfam" id="PF01535">
    <property type="entry name" value="PPR"/>
    <property type="match status" value="1"/>
</dbReference>
<gene>
    <name evidence="4" type="ORF">CIPAW_10G106900</name>
    <name evidence="5" type="ORF">I3842_10G106400</name>
</gene>
<keyword evidence="6" id="KW-1185">Reference proteome</keyword>
<dbReference type="InterPro" id="IPR011990">
    <property type="entry name" value="TPR-like_helical_dom_sf"/>
</dbReference>
<sequence>MKSLPLKQLQPLSFPSKSIISHVFQPFVAPLSTIAATSSSEAASSTATLTREELTKINLLLPRLCLSNHLPTAIHLTTTALLTNPPPKSLSLSILVDSLTSEPDMALPMSLLTRLKHSPVAHPYLTPINALLIASYFRKHKPKEALKVFNWMVRPGSPCVLDEKVCGILVNGFCRNGMILEALKVLRAMVGVNLVPERGLGNWVYRGLLREARIKEALELNEALGSIIETGGDEAMKNVGKVLDHMISIWTD</sequence>
<evidence type="ECO:0000313" key="6">
    <source>
        <dbReference type="Proteomes" id="UP000811609"/>
    </source>
</evidence>
<proteinExistence type="inferred from homology"/>
<comment type="caution">
    <text evidence="4">The sequence shown here is derived from an EMBL/GenBank/DDBJ whole genome shotgun (WGS) entry which is preliminary data.</text>
</comment>
<evidence type="ECO:0000256" key="2">
    <source>
        <dbReference type="ARBA" id="ARBA00022737"/>
    </source>
</evidence>
<dbReference type="OrthoDB" id="1938089at2759"/>
<reference evidence="5" key="2">
    <citation type="submission" date="2021-01" db="EMBL/GenBank/DDBJ databases">
        <authorList>
            <person name="Lovell J.T."/>
            <person name="Bentley N."/>
            <person name="Bhattarai G."/>
            <person name="Jenkins J.W."/>
            <person name="Sreedasyam A."/>
            <person name="Alarcon Y."/>
            <person name="Bock C."/>
            <person name="Boston L."/>
            <person name="Carlson J."/>
            <person name="Cervantes K."/>
            <person name="Clermont K."/>
            <person name="Krom N."/>
            <person name="Kubenka K."/>
            <person name="Mamidi S."/>
            <person name="Mattison C."/>
            <person name="Monteros M."/>
            <person name="Pisani C."/>
            <person name="Plott C."/>
            <person name="Rajasekar S."/>
            <person name="Rhein H.S."/>
            <person name="Rohla C."/>
            <person name="Song M."/>
            <person name="Hilaire R.S."/>
            <person name="Shu S."/>
            <person name="Wells L."/>
            <person name="Wang X."/>
            <person name="Webber J."/>
            <person name="Heerema R.J."/>
            <person name="Klein P."/>
            <person name="Conner P."/>
            <person name="Grauke L."/>
            <person name="Grimwood J."/>
            <person name="Schmutz J."/>
            <person name="Randall J.J."/>
        </authorList>
    </citation>
    <scope>NUCLEOTIDE SEQUENCE</scope>
    <source>
        <tissue evidence="5">Leaf</tissue>
    </source>
</reference>
<evidence type="ECO:0000313" key="4">
    <source>
        <dbReference type="EMBL" id="KAG6639523.1"/>
    </source>
</evidence>
<accession>A0A8T1PD27</accession>
<evidence type="ECO:0000256" key="3">
    <source>
        <dbReference type="PROSITE-ProRule" id="PRU00708"/>
    </source>
</evidence>
<organism evidence="4 6">
    <name type="scientific">Carya illinoinensis</name>
    <name type="common">Pecan</name>
    <dbReference type="NCBI Taxonomy" id="32201"/>
    <lineage>
        <taxon>Eukaryota</taxon>
        <taxon>Viridiplantae</taxon>
        <taxon>Streptophyta</taxon>
        <taxon>Embryophyta</taxon>
        <taxon>Tracheophyta</taxon>
        <taxon>Spermatophyta</taxon>
        <taxon>Magnoliopsida</taxon>
        <taxon>eudicotyledons</taxon>
        <taxon>Gunneridae</taxon>
        <taxon>Pentapetalae</taxon>
        <taxon>rosids</taxon>
        <taxon>fabids</taxon>
        <taxon>Fagales</taxon>
        <taxon>Juglandaceae</taxon>
        <taxon>Carya</taxon>
    </lineage>
</organism>
<protein>
    <recommendedName>
        <fullName evidence="7">Pentatricopeptide repeat-containing protein</fullName>
    </recommendedName>
</protein>
<dbReference type="EMBL" id="CM031818">
    <property type="protein sequence ID" value="KAG6639523.1"/>
    <property type="molecule type" value="Genomic_DNA"/>
</dbReference>
<dbReference type="EMBL" id="CM031834">
    <property type="protein sequence ID" value="KAG6692269.1"/>
    <property type="molecule type" value="Genomic_DNA"/>
</dbReference>
<reference evidence="4" key="1">
    <citation type="submission" date="2020-12" db="EMBL/GenBank/DDBJ databases">
        <title>WGS assembly of Carya illinoinensis cv. Pawnee.</title>
        <authorList>
            <person name="Platts A."/>
            <person name="Shu S."/>
            <person name="Wright S."/>
            <person name="Barry K."/>
            <person name="Edger P."/>
            <person name="Pires J.C."/>
            <person name="Schmutz J."/>
        </authorList>
    </citation>
    <scope>NUCLEOTIDE SEQUENCE</scope>
    <source>
        <tissue evidence="4">Leaf</tissue>
    </source>
</reference>
<dbReference type="InterPro" id="IPR050872">
    <property type="entry name" value="PPR_P_subfamily"/>
</dbReference>
<evidence type="ECO:0000313" key="5">
    <source>
        <dbReference type="EMBL" id="KAG6692269.1"/>
    </source>
</evidence>
<dbReference type="PANTHER" id="PTHR46128">
    <property type="entry name" value="MITOCHONDRIAL GROUP I INTRON SPLICING FACTOR CCM1"/>
    <property type="match status" value="1"/>
</dbReference>
<dbReference type="Pfam" id="PF12854">
    <property type="entry name" value="PPR_1"/>
    <property type="match status" value="1"/>
</dbReference>
<dbReference type="AlphaFoldDB" id="A0A8T1PD27"/>
<dbReference type="Proteomes" id="UP000811609">
    <property type="component" value="Chromosome 10"/>
</dbReference>
<evidence type="ECO:0000256" key="1">
    <source>
        <dbReference type="ARBA" id="ARBA00007626"/>
    </source>
</evidence>
<dbReference type="Gene3D" id="1.25.40.10">
    <property type="entry name" value="Tetratricopeptide repeat domain"/>
    <property type="match status" value="1"/>
</dbReference>
<name>A0A8T1PD27_CARIL</name>
<dbReference type="PROSITE" id="PS51375">
    <property type="entry name" value="PPR"/>
    <property type="match status" value="1"/>
</dbReference>
<dbReference type="Proteomes" id="UP000811246">
    <property type="component" value="Chromosome 10"/>
</dbReference>